<evidence type="ECO:0000313" key="3">
    <source>
        <dbReference type="Proteomes" id="UP000030671"/>
    </source>
</evidence>
<dbReference type="PANTHER" id="PTHR43313:SF1">
    <property type="entry name" value="3BETA-HYDROXYSTEROID DEHYDROGENASE DHS-16"/>
    <property type="match status" value="1"/>
</dbReference>
<protein>
    <submittedName>
        <fullName evidence="2">Uncharacterized protein</fullName>
    </submittedName>
</protein>
<dbReference type="PANTHER" id="PTHR43313">
    <property type="entry name" value="SHORT-CHAIN DEHYDROGENASE/REDUCTASE FAMILY 9C"/>
    <property type="match status" value="1"/>
</dbReference>
<dbReference type="Pfam" id="PF08643">
    <property type="entry name" value="DUF1776"/>
    <property type="match status" value="1"/>
</dbReference>
<proteinExistence type="predicted"/>
<feature type="non-terminal residue" evidence="2">
    <location>
        <position position="559"/>
    </location>
</feature>
<accession>W4KJT6</accession>
<dbReference type="HOGENOM" id="CLU_022674_0_0_1"/>
<evidence type="ECO:0000256" key="1">
    <source>
        <dbReference type="SAM" id="MobiDB-lite"/>
    </source>
</evidence>
<dbReference type="AlphaFoldDB" id="W4KJT6"/>
<dbReference type="GO" id="GO:0008202">
    <property type="term" value="P:steroid metabolic process"/>
    <property type="evidence" value="ECO:0007669"/>
    <property type="project" value="TreeGrafter"/>
</dbReference>
<dbReference type="RefSeq" id="XP_009542900.1">
    <property type="nucleotide sequence ID" value="XM_009544605.1"/>
</dbReference>
<feature type="region of interest" description="Disordered" evidence="1">
    <location>
        <begin position="515"/>
        <end position="559"/>
    </location>
</feature>
<reference evidence="2 3" key="1">
    <citation type="journal article" date="2012" name="New Phytol.">
        <title>Insight into trade-off between wood decay and parasitism from the genome of a fungal forest pathogen.</title>
        <authorList>
            <person name="Olson A."/>
            <person name="Aerts A."/>
            <person name="Asiegbu F."/>
            <person name="Belbahri L."/>
            <person name="Bouzid O."/>
            <person name="Broberg A."/>
            <person name="Canback B."/>
            <person name="Coutinho P.M."/>
            <person name="Cullen D."/>
            <person name="Dalman K."/>
            <person name="Deflorio G."/>
            <person name="van Diepen L.T."/>
            <person name="Dunand C."/>
            <person name="Duplessis S."/>
            <person name="Durling M."/>
            <person name="Gonthier P."/>
            <person name="Grimwood J."/>
            <person name="Fossdal C.G."/>
            <person name="Hansson D."/>
            <person name="Henrissat B."/>
            <person name="Hietala A."/>
            <person name="Himmelstrand K."/>
            <person name="Hoffmeister D."/>
            <person name="Hogberg N."/>
            <person name="James T.Y."/>
            <person name="Karlsson M."/>
            <person name="Kohler A."/>
            <person name="Kues U."/>
            <person name="Lee Y.H."/>
            <person name="Lin Y.C."/>
            <person name="Lind M."/>
            <person name="Lindquist E."/>
            <person name="Lombard V."/>
            <person name="Lucas S."/>
            <person name="Lunden K."/>
            <person name="Morin E."/>
            <person name="Murat C."/>
            <person name="Park J."/>
            <person name="Raffaello T."/>
            <person name="Rouze P."/>
            <person name="Salamov A."/>
            <person name="Schmutz J."/>
            <person name="Solheim H."/>
            <person name="Stahlberg J."/>
            <person name="Velez H."/>
            <person name="de Vries R.P."/>
            <person name="Wiebenga A."/>
            <person name="Woodward S."/>
            <person name="Yakovlev I."/>
            <person name="Garbelotto M."/>
            <person name="Martin F."/>
            <person name="Grigoriev I.V."/>
            <person name="Stenlid J."/>
        </authorList>
    </citation>
    <scope>NUCLEOTIDE SEQUENCE [LARGE SCALE GENOMIC DNA]</scope>
    <source>
        <strain evidence="2 3">TC 32-1</strain>
    </source>
</reference>
<dbReference type="eggNOG" id="ENOG502S5TG">
    <property type="taxonomic scope" value="Eukaryota"/>
</dbReference>
<dbReference type="STRING" id="747525.W4KJT6"/>
<gene>
    <name evidence="2" type="ORF">HETIRDRAFT_380398</name>
</gene>
<sequence length="559" mass="60049">MSIISGILDYVESVENHVYASVSDVSAEMPMIKEALHRLWVDVSRFGPTLPDLHIPGLGDFEVPPPPPPPPPPKSLLENSADWISDHPWKASIGVGIVGVGLLVGYNSVRSRANARLRKKGTSFSERRQVIVVLGGDTPLASPLIHDLEQKGYIVIVSVATPEAGDELETTHSNGYVKALVLSPTELGTIPIFLRSLASTLSRRFPINAPGDPHASPATLPYIHSIISLLTLPSASALPPAPLEHLHLRNEYLPYFTATHLAPLQVIQALLPMLRTAPSRARDAAANGAGQRSIVVCIPAAEARVGLPFAAAHAMSAAATLRGAEVLRREIHIAALTSASDSMSDIRVVVVDVGSVESPRAVRRLQLTYDMRRDMDGWTASEKLAYGPAYESLLEEGHHYKMTRKPTDVRVFVERIADIVGGSYRDPFTIFGYGFGLKHVLRAIRGDRITVGAGATTYMMASYLPTSILDVILNLPHFLLSVRNALLPVPPRIALPLERGVPFSVPAAAAPVQVEKQGADSSANVSDLDISETGSEVDVESNAGEGVGDSWVSLKSKES</sequence>
<dbReference type="OrthoDB" id="5308060at2759"/>
<name>W4KJT6_HETIT</name>
<dbReference type="EMBL" id="KI925455">
    <property type="protein sequence ID" value="ETW86128.1"/>
    <property type="molecule type" value="Genomic_DNA"/>
</dbReference>
<dbReference type="KEGG" id="hir:HETIRDRAFT_380398"/>
<dbReference type="Proteomes" id="UP000030671">
    <property type="component" value="Unassembled WGS sequence"/>
</dbReference>
<dbReference type="GeneID" id="20672019"/>
<dbReference type="Gene3D" id="3.40.50.720">
    <property type="entry name" value="NAD(P)-binding Rossmann-like Domain"/>
    <property type="match status" value="1"/>
</dbReference>
<dbReference type="GO" id="GO:0016491">
    <property type="term" value="F:oxidoreductase activity"/>
    <property type="evidence" value="ECO:0007669"/>
    <property type="project" value="TreeGrafter"/>
</dbReference>
<evidence type="ECO:0000313" key="2">
    <source>
        <dbReference type="EMBL" id="ETW86128.1"/>
    </source>
</evidence>
<organism evidence="2 3">
    <name type="scientific">Heterobasidion irregulare (strain TC 32-1)</name>
    <dbReference type="NCBI Taxonomy" id="747525"/>
    <lineage>
        <taxon>Eukaryota</taxon>
        <taxon>Fungi</taxon>
        <taxon>Dikarya</taxon>
        <taxon>Basidiomycota</taxon>
        <taxon>Agaricomycotina</taxon>
        <taxon>Agaricomycetes</taxon>
        <taxon>Russulales</taxon>
        <taxon>Bondarzewiaceae</taxon>
        <taxon>Heterobasidion</taxon>
        <taxon>Heterobasidion annosum species complex</taxon>
    </lineage>
</organism>
<keyword evidence="3" id="KW-1185">Reference proteome</keyword>
<dbReference type="InParanoid" id="W4KJT6"/>
<dbReference type="InterPro" id="IPR013952">
    <property type="entry name" value="DUF1776_fun"/>
</dbReference>